<proteinExistence type="predicted"/>
<accession>F8NUG6</accession>
<evidence type="ECO:0000313" key="1">
    <source>
        <dbReference type="EMBL" id="EGO25878.1"/>
    </source>
</evidence>
<dbReference type="HOGENOM" id="CLU_2905560_0_0_1"/>
<dbReference type="AlphaFoldDB" id="F8NUG6"/>
<dbReference type="KEGG" id="sla:SERLADRAFT_466625"/>
<organism>
    <name type="scientific">Serpula lacrymans var. lacrymans (strain S7.9)</name>
    <name type="common">Dry rot fungus</name>
    <dbReference type="NCBI Taxonomy" id="578457"/>
    <lineage>
        <taxon>Eukaryota</taxon>
        <taxon>Fungi</taxon>
        <taxon>Dikarya</taxon>
        <taxon>Basidiomycota</taxon>
        <taxon>Agaricomycotina</taxon>
        <taxon>Agaricomycetes</taxon>
        <taxon>Agaricomycetidae</taxon>
        <taxon>Boletales</taxon>
        <taxon>Coniophorineae</taxon>
        <taxon>Serpulaceae</taxon>
        <taxon>Serpula</taxon>
    </lineage>
</organism>
<dbReference type="EMBL" id="GL945433">
    <property type="protein sequence ID" value="EGO25878.1"/>
    <property type="molecule type" value="Genomic_DNA"/>
</dbReference>
<gene>
    <name evidence="1" type="ORF">SERLADRAFT_466625</name>
</gene>
<dbReference type="Proteomes" id="UP000008064">
    <property type="component" value="Unassembled WGS sequence"/>
</dbReference>
<name>F8NUG6_SERL9</name>
<dbReference type="RefSeq" id="XP_007318000.1">
    <property type="nucleotide sequence ID" value="XM_007317938.1"/>
</dbReference>
<protein>
    <submittedName>
        <fullName evidence="1">Uncharacterized protein</fullName>
    </submittedName>
</protein>
<sequence>MPYGRLALPVLAWRVPQSIRRYIAQSFAFTTIYLLPSHICPYCRLATAFLFVLFPIFPLILE</sequence>
<reference evidence="1" key="1">
    <citation type="submission" date="2011-04" db="EMBL/GenBank/DDBJ databases">
        <title>Evolution of plant cell wall degrading machinery underlies the functional diversity of forest fungi.</title>
        <authorList>
            <consortium name="US DOE Joint Genome Institute (JGI-PGF)"/>
            <person name="Eastwood D.C."/>
            <person name="Floudas D."/>
            <person name="Binder M."/>
            <person name="Majcherczyk A."/>
            <person name="Schneider P."/>
            <person name="Aerts A."/>
            <person name="Asiegbu F.O."/>
            <person name="Baker S.E."/>
            <person name="Barry K."/>
            <person name="Bendiksby M."/>
            <person name="Blumentritt M."/>
            <person name="Coutinho P.M."/>
            <person name="Cullen D."/>
            <person name="Cullen D."/>
            <person name="Gathman A."/>
            <person name="Goodell B."/>
            <person name="Henrissat B."/>
            <person name="Ihrmark K."/>
            <person name="Kauserud H."/>
            <person name="Kohler A."/>
            <person name="LaButti K."/>
            <person name="Lapidus A."/>
            <person name="Lavin J.L."/>
            <person name="Lee Y.-H."/>
            <person name="Lindquist E."/>
            <person name="Lilly W."/>
            <person name="Lucas S."/>
            <person name="Morin E."/>
            <person name="Murat C."/>
            <person name="Oguiza J.A."/>
            <person name="Park J."/>
            <person name="Pisabarro A.G."/>
            <person name="Riley R."/>
            <person name="Rosling A."/>
            <person name="Salamov A."/>
            <person name="Schmidt O."/>
            <person name="Schmutz J."/>
            <person name="Skrede I."/>
            <person name="Stenlid J."/>
            <person name="Wiebenga A."/>
            <person name="Xie X."/>
            <person name="Kues U."/>
            <person name="Hibbett D.S."/>
            <person name="Hoffmeister D."/>
            <person name="Hogberg N."/>
            <person name="Martin F."/>
            <person name="Grigoriev I.V."/>
            <person name="Watkinson S.C."/>
        </authorList>
    </citation>
    <scope>NUCLEOTIDE SEQUENCE</scope>
    <source>
        <strain evidence="1">S7.9</strain>
    </source>
</reference>
<dbReference type="GeneID" id="18819094"/>